<dbReference type="AlphaFoldDB" id="A0AA87CSF6"/>
<organism evidence="1 2">
    <name type="scientific">Providencia stuartii ATCC 25827</name>
    <dbReference type="NCBI Taxonomy" id="471874"/>
    <lineage>
        <taxon>Bacteria</taxon>
        <taxon>Pseudomonadati</taxon>
        <taxon>Pseudomonadota</taxon>
        <taxon>Gammaproteobacteria</taxon>
        <taxon>Enterobacterales</taxon>
        <taxon>Morganellaceae</taxon>
        <taxon>Providencia</taxon>
    </lineage>
</organism>
<dbReference type="Proteomes" id="UP000004506">
    <property type="component" value="Unassembled WGS sequence"/>
</dbReference>
<gene>
    <name evidence="1" type="ORF">PROSTU_01408</name>
</gene>
<dbReference type="EMBL" id="ABJD02000099">
    <property type="protein sequence ID" value="EDU60871.1"/>
    <property type="molecule type" value="Genomic_DNA"/>
</dbReference>
<name>A0AA87CSF6_PROST</name>
<comment type="caution">
    <text evidence="1">The sequence shown here is derived from an EMBL/GenBank/DDBJ whole genome shotgun (WGS) entry which is preliminary data.</text>
</comment>
<accession>A0AA87CSF6</accession>
<evidence type="ECO:0000313" key="1">
    <source>
        <dbReference type="EMBL" id="EDU60871.1"/>
    </source>
</evidence>
<protein>
    <submittedName>
        <fullName evidence="1">Uncharacterized protein</fullName>
    </submittedName>
</protein>
<reference evidence="1 2" key="3">
    <citation type="submission" date="2008-05" db="EMBL/GenBank/DDBJ databases">
        <authorList>
            <person name="Fulton L."/>
            <person name="Clifton S."/>
            <person name="Fulton B."/>
            <person name="Xu J."/>
            <person name="Minx P."/>
            <person name="Pepin K.H."/>
            <person name="Johnson M."/>
            <person name="Thiruvilangam P."/>
            <person name="Bhonagiri V."/>
            <person name="Nash W.E."/>
            <person name="Mardis E.R."/>
            <person name="Wilson R.K."/>
        </authorList>
    </citation>
    <scope>NUCLEOTIDE SEQUENCE [LARGE SCALE GENOMIC DNA]</scope>
    <source>
        <strain evidence="1 2">ATCC 25827</strain>
    </source>
</reference>
<reference evidence="2" key="2">
    <citation type="submission" date="2008-04" db="EMBL/GenBank/DDBJ databases">
        <title>Draft genome sequence of Providencia stuartii(ATCC 25827).</title>
        <authorList>
            <person name="Sudarsanam P."/>
            <person name="Ley R."/>
            <person name="Guruge J."/>
            <person name="Turnbaugh P.J."/>
            <person name="Mahowald M."/>
            <person name="Liep D."/>
            <person name="Gordon J."/>
        </authorList>
    </citation>
    <scope>NUCLEOTIDE SEQUENCE [LARGE SCALE GENOMIC DNA]</scope>
    <source>
        <strain evidence="2">ATCC 25827</strain>
    </source>
</reference>
<proteinExistence type="predicted"/>
<reference evidence="2" key="1">
    <citation type="submission" date="2008-04" db="EMBL/GenBank/DDBJ databases">
        <title>Draft genome sequence of Providencia stuartii (ATCC 25827).</title>
        <authorList>
            <person name="Sudarsanam P."/>
            <person name="Ley R."/>
            <person name="Guruge J."/>
            <person name="Turnbaugh P.J."/>
            <person name="Mahowald M."/>
            <person name="Liep D."/>
            <person name="Gordon J."/>
        </authorList>
    </citation>
    <scope>NUCLEOTIDE SEQUENCE [LARGE SCALE GENOMIC DNA]</scope>
    <source>
        <strain evidence="2">ATCC 25827</strain>
    </source>
</reference>
<sequence length="67" mass="7831">MRTIRYNSKHDKSLLAIILFTIKKESFCSITLRGTDKQIAKYQKYLKEFINLHLNNGEAQCKPSMPI</sequence>
<evidence type="ECO:0000313" key="2">
    <source>
        <dbReference type="Proteomes" id="UP000004506"/>
    </source>
</evidence>